<evidence type="ECO:0000259" key="5">
    <source>
        <dbReference type="PROSITE" id="PS50263"/>
    </source>
</evidence>
<feature type="domain" description="CN hydrolase" evidence="5">
    <location>
        <begin position="6"/>
        <end position="285"/>
    </location>
</feature>
<dbReference type="FunFam" id="3.60.110.10:FF:000024">
    <property type="entry name" value="Deaminated glutathione amidase"/>
    <property type="match status" value="1"/>
</dbReference>
<name>A0A6C1E9J1_SACPS</name>
<evidence type="ECO:0000256" key="1">
    <source>
        <dbReference type="ARBA" id="ARBA00004496"/>
    </source>
</evidence>
<organism evidence="6 7">
    <name type="scientific">Saccharomyces pastorianus</name>
    <name type="common">Lager yeast</name>
    <name type="synonym">Saccharomyces cerevisiae x Saccharomyces eubayanus</name>
    <dbReference type="NCBI Taxonomy" id="27292"/>
    <lineage>
        <taxon>Eukaryota</taxon>
        <taxon>Fungi</taxon>
        <taxon>Dikarya</taxon>
        <taxon>Ascomycota</taxon>
        <taxon>Saccharomycotina</taxon>
        <taxon>Saccharomycetes</taxon>
        <taxon>Saccharomycetales</taxon>
        <taxon>Saccharomycetaceae</taxon>
        <taxon>Saccharomyces</taxon>
    </lineage>
</organism>
<keyword evidence="7" id="KW-1185">Reference proteome</keyword>
<dbReference type="GO" id="GO:0016811">
    <property type="term" value="F:hydrolase activity, acting on carbon-nitrogen (but not peptide) bonds, in linear amides"/>
    <property type="evidence" value="ECO:0007669"/>
    <property type="project" value="InterPro"/>
</dbReference>
<reference evidence="6 7" key="1">
    <citation type="journal article" date="2019" name="BMC Genomics">
        <title>Chromosome level assembly and comparative genome analysis confirm lager-brewing yeasts originated from a single hybridization.</title>
        <authorList>
            <person name="Salazar A.N."/>
            <person name="Gorter de Vries A.R."/>
            <person name="van den Broek M."/>
            <person name="Brouwers N."/>
            <person name="de la Torre Cortes P."/>
            <person name="Kuijpers N.G.A."/>
            <person name="Daran J.G."/>
            <person name="Abeel T."/>
        </authorList>
    </citation>
    <scope>NUCLEOTIDE SEQUENCE [LARGE SCALE GENOMIC DNA]</scope>
    <source>
        <strain evidence="6 7">CBS 1483</strain>
    </source>
</reference>
<dbReference type="InterPro" id="IPR045254">
    <property type="entry name" value="Nit1/2_C-N_Hydrolase"/>
</dbReference>
<keyword evidence="4 6" id="KW-0378">Hydrolase</keyword>
<comment type="similarity">
    <text evidence="2">Belongs to the carbon-nitrogen hydrolase superfamily. NIT1/NIT2 family.</text>
</comment>
<evidence type="ECO:0000313" key="6">
    <source>
        <dbReference type="EMBL" id="QID85998.1"/>
    </source>
</evidence>
<evidence type="ECO:0000256" key="2">
    <source>
        <dbReference type="ARBA" id="ARBA00010613"/>
    </source>
</evidence>
<dbReference type="PROSITE" id="PS01227">
    <property type="entry name" value="UPF0012"/>
    <property type="match status" value="1"/>
</dbReference>
<dbReference type="InterPro" id="IPR036526">
    <property type="entry name" value="C-N_Hydrolase_sf"/>
</dbReference>
<dbReference type="CDD" id="cd07572">
    <property type="entry name" value="nit"/>
    <property type="match status" value="1"/>
</dbReference>
<evidence type="ECO:0000256" key="4">
    <source>
        <dbReference type="ARBA" id="ARBA00022801"/>
    </source>
</evidence>
<dbReference type="GO" id="GO:0005737">
    <property type="term" value="C:cytoplasm"/>
    <property type="evidence" value="ECO:0007669"/>
    <property type="project" value="UniProtKB-SubCell"/>
</dbReference>
<dbReference type="PROSITE" id="PS50263">
    <property type="entry name" value="CN_HYDROLASE"/>
    <property type="match status" value="1"/>
</dbReference>
<evidence type="ECO:0000313" key="7">
    <source>
        <dbReference type="Proteomes" id="UP000501346"/>
    </source>
</evidence>
<accession>A0A6C1E9J1</accession>
<dbReference type="InterPro" id="IPR003010">
    <property type="entry name" value="C-N_Hydrolase"/>
</dbReference>
<dbReference type="OrthoDB" id="10250282at2759"/>
<dbReference type="Gene3D" id="3.60.110.10">
    <property type="entry name" value="Carbon-nitrogen hydrolase"/>
    <property type="match status" value="1"/>
</dbReference>
<dbReference type="Proteomes" id="UP000501346">
    <property type="component" value="Chromosome SeX-ScX"/>
</dbReference>
<dbReference type="AlphaFoldDB" id="A0A6C1E9J1"/>
<proteinExistence type="inferred from homology"/>
<dbReference type="PANTHER" id="PTHR23088">
    <property type="entry name" value="NITRILASE-RELATED"/>
    <property type="match status" value="1"/>
</dbReference>
<dbReference type="EMBL" id="CP049007">
    <property type="protein sequence ID" value="QID85998.1"/>
    <property type="molecule type" value="Genomic_DNA"/>
</dbReference>
<dbReference type="InterPro" id="IPR001110">
    <property type="entry name" value="UPF0012_CS"/>
</dbReference>
<sequence>MSHKFRRVAVAQLCSSADLANNLKVIKKLISRAIQDEADVVFFPEASDYLSQNPLHSRYLAQKSPQFIQQLQSGITDLVKQNSRNIDVSIGVHLPPTQQDLLNGNDRVKNVLLYINYEGKILQKYQKLHLFDADIPNGPILKESKSVQPGEAIPDIIETPLGKLGSAICYDIRFPEFPLKLRSMGAEILCFPSAFTTKTGEAHWELLGRARAVDTQCYVVMPGQEGVHDLCDPAWEKQQHIIASAKSPKRESWGHSIVVDPWGKVIARADPNCVGPQLFVTDLDFELLQDIRNRMPLWNQRRDDLFY</sequence>
<protein>
    <submittedName>
        <fullName evidence="6">Carbon-nitrogen hydrolase</fullName>
    </submittedName>
</protein>
<dbReference type="Pfam" id="PF00795">
    <property type="entry name" value="CN_hydrolase"/>
    <property type="match status" value="1"/>
</dbReference>
<gene>
    <name evidence="6" type="primary">NIT2_2</name>
    <name evidence="6" type="ORF">GRS66_008598</name>
</gene>
<keyword evidence="3" id="KW-0963">Cytoplasm</keyword>
<dbReference type="SUPFAM" id="SSF56317">
    <property type="entry name" value="Carbon-nitrogen hydrolase"/>
    <property type="match status" value="1"/>
</dbReference>
<comment type="subcellular location">
    <subcellularLocation>
        <location evidence="1">Cytoplasm</location>
    </subcellularLocation>
</comment>
<dbReference type="PANTHER" id="PTHR23088:SF27">
    <property type="entry name" value="DEAMINATED GLUTATHIONE AMIDASE"/>
    <property type="match status" value="1"/>
</dbReference>
<evidence type="ECO:0000256" key="3">
    <source>
        <dbReference type="ARBA" id="ARBA00022490"/>
    </source>
</evidence>